<comment type="caution">
    <text evidence="13">The sequence shown here is derived from an EMBL/GenBank/DDBJ whole genome shotgun (WGS) entry which is preliminary data.</text>
</comment>
<comment type="pathway">
    <text evidence="1">Carbohydrate metabolism; glyoxylate cycle; (S)-malate from isocitrate: step 1/2.</text>
</comment>
<accession>A0A1U7HNT2</accession>
<protein>
    <recommendedName>
        <fullName evidence="3 8">Isocitrate lyase</fullName>
    </recommendedName>
</protein>
<organism evidence="13 14">
    <name type="scientific">Hydrococcus rivularis NIES-593</name>
    <dbReference type="NCBI Taxonomy" id="1921803"/>
    <lineage>
        <taxon>Bacteria</taxon>
        <taxon>Bacillati</taxon>
        <taxon>Cyanobacteriota</taxon>
        <taxon>Cyanophyceae</taxon>
        <taxon>Pleurocapsales</taxon>
        <taxon>Hydrococcaceae</taxon>
        <taxon>Hydrococcus</taxon>
    </lineage>
</organism>
<dbReference type="PANTHER" id="PTHR21631:SF3">
    <property type="entry name" value="BIFUNCTIONAL GLYOXYLATE CYCLE PROTEIN"/>
    <property type="match status" value="1"/>
</dbReference>
<evidence type="ECO:0000256" key="4">
    <source>
        <dbReference type="ARBA" id="ARBA00022435"/>
    </source>
</evidence>
<dbReference type="InterPro" id="IPR039556">
    <property type="entry name" value="ICL/PEPM"/>
</dbReference>
<sequence length="496" mass="55176">MSQLSQRQLTFEQLVPHAPQDRFNGIERNYTPEDVQKLRGSISICYTLAEMGANRLWELLHSEDYINALGAVTGNQAMQMVRAGLKAIYLSGWQVAADANVAGAMYPDQSLYPANSGPELCRRINRTFQRADQIQHLEGKGDIYWFAPIVADAEAGFGGPLNSFEIMKAYIEAGAAAVHYEDQLASEKKCGHLGGKVLIPTAAHIRNLNAARLAADVMGVPTLVVARTDAESATLITSDVDERDRPFITGERTVEGFYRLKPGSGLAHCIARGLAYAPYADLLWWETSKPNLEEARLFAEAIHSKYPGKLLAYNCSPSFNWKANLDETTITKFQKELGAMGYKFQFVTLAGFHALNYSMFELARGYAQSGMAAYSQLQEAEFASEVHGYTATRHQREVGTGYFDAVSMAISGGQSSTTAMAASTEAKQFYTDDEYNSSRVTIDYSNERETYHAELVNSVYRHLVDTEALEEIKEAHYARLKQAYRELEEFARLDDD</sequence>
<keyword evidence="12" id="KW-0460">Magnesium</keyword>
<evidence type="ECO:0000256" key="12">
    <source>
        <dbReference type="PIRSR" id="PIRSR001362-3"/>
    </source>
</evidence>
<dbReference type="CDD" id="cd00377">
    <property type="entry name" value="ICL_PEPM"/>
    <property type="match status" value="1"/>
</dbReference>
<evidence type="ECO:0000256" key="3">
    <source>
        <dbReference type="ARBA" id="ARBA00012909"/>
    </source>
</evidence>
<dbReference type="Pfam" id="PF00463">
    <property type="entry name" value="ICL"/>
    <property type="match status" value="2"/>
</dbReference>
<comment type="similarity">
    <text evidence="2 9">Belongs to the isocitrate lyase/PEP mutase superfamily. Isocitrate lyase family.</text>
</comment>
<evidence type="ECO:0000256" key="8">
    <source>
        <dbReference type="NCBIfam" id="TIGR01346"/>
    </source>
</evidence>
<keyword evidence="5" id="KW-0816">Tricarboxylic acid cycle</keyword>
<dbReference type="PANTHER" id="PTHR21631">
    <property type="entry name" value="ISOCITRATE LYASE/MALATE SYNTHASE"/>
    <property type="match status" value="1"/>
</dbReference>
<dbReference type="OrthoDB" id="8629576at2"/>
<evidence type="ECO:0000256" key="10">
    <source>
        <dbReference type="PIRSR" id="PIRSR001362-1"/>
    </source>
</evidence>
<evidence type="ECO:0000256" key="1">
    <source>
        <dbReference type="ARBA" id="ARBA00004793"/>
    </source>
</evidence>
<evidence type="ECO:0000313" key="13">
    <source>
        <dbReference type="EMBL" id="OKH25221.1"/>
    </source>
</evidence>
<dbReference type="RefSeq" id="WP_073598631.1">
    <property type="nucleotide sequence ID" value="NZ_MRCB01000004.1"/>
</dbReference>
<name>A0A1U7HNT2_9CYAN</name>
<dbReference type="STRING" id="1921803.NIES593_05525"/>
<feature type="binding site" evidence="11">
    <location>
        <position position="227"/>
    </location>
    <ligand>
        <name>substrate</name>
    </ligand>
</feature>
<dbReference type="EMBL" id="MRCB01000004">
    <property type="protein sequence ID" value="OKH25221.1"/>
    <property type="molecule type" value="Genomic_DNA"/>
</dbReference>
<proteinExistence type="inferred from homology"/>
<feature type="binding site" evidence="11">
    <location>
        <begin position="314"/>
        <end position="318"/>
    </location>
    <ligand>
        <name>substrate</name>
    </ligand>
</feature>
<dbReference type="GO" id="GO:0006099">
    <property type="term" value="P:tricarboxylic acid cycle"/>
    <property type="evidence" value="ECO:0007669"/>
    <property type="project" value="UniProtKB-UniRule"/>
</dbReference>
<dbReference type="GO" id="GO:0004451">
    <property type="term" value="F:isocitrate lyase activity"/>
    <property type="evidence" value="ECO:0007669"/>
    <property type="project" value="UniProtKB-UniRule"/>
</dbReference>
<keyword evidence="6 9" id="KW-0456">Lyase</keyword>
<dbReference type="FunFam" id="3.20.20.60:FF:000005">
    <property type="entry name" value="Isocitrate lyase"/>
    <property type="match status" value="1"/>
</dbReference>
<feature type="binding site" evidence="11">
    <location>
        <position position="348"/>
    </location>
    <ligand>
        <name>substrate</name>
    </ligand>
</feature>
<dbReference type="Gene3D" id="3.20.20.60">
    <property type="entry name" value="Phosphoenolpyruvate-binding domains"/>
    <property type="match status" value="1"/>
</dbReference>
<evidence type="ECO:0000256" key="2">
    <source>
        <dbReference type="ARBA" id="ARBA00005704"/>
    </source>
</evidence>
<dbReference type="InterPro" id="IPR015813">
    <property type="entry name" value="Pyrv/PenolPyrv_kinase-like_dom"/>
</dbReference>
<dbReference type="NCBIfam" id="TIGR01346">
    <property type="entry name" value="isocit_lyase"/>
    <property type="match status" value="1"/>
</dbReference>
<dbReference type="PROSITE" id="PS00161">
    <property type="entry name" value="ISOCITRATE_LYASE"/>
    <property type="match status" value="1"/>
</dbReference>
<dbReference type="PIRSF" id="PIRSF001362">
    <property type="entry name" value="Isocit_lyase"/>
    <property type="match status" value="1"/>
</dbReference>
<dbReference type="InterPro" id="IPR040442">
    <property type="entry name" value="Pyrv_kinase-like_dom_sf"/>
</dbReference>
<keyword evidence="4" id="KW-0329">Glyoxylate bypass</keyword>
<evidence type="ECO:0000256" key="5">
    <source>
        <dbReference type="ARBA" id="ARBA00022532"/>
    </source>
</evidence>
<dbReference type="InterPro" id="IPR006254">
    <property type="entry name" value="Isocitrate_lyase"/>
</dbReference>
<gene>
    <name evidence="13" type="ORF">NIES593_05525</name>
</gene>
<evidence type="ECO:0000256" key="9">
    <source>
        <dbReference type="PIRNR" id="PIRNR001362"/>
    </source>
</evidence>
<dbReference type="GO" id="GO:0006097">
    <property type="term" value="P:glyoxylate cycle"/>
    <property type="evidence" value="ECO:0007669"/>
    <property type="project" value="UniProtKB-KW"/>
</dbReference>
<dbReference type="AlphaFoldDB" id="A0A1U7HNT2"/>
<feature type="binding site" evidence="12">
    <location>
        <position position="152"/>
    </location>
    <ligand>
        <name>Mg(2+)</name>
        <dbReference type="ChEBI" id="CHEBI:18420"/>
    </ligand>
</feature>
<evidence type="ECO:0000313" key="14">
    <source>
        <dbReference type="Proteomes" id="UP000186868"/>
    </source>
</evidence>
<evidence type="ECO:0000256" key="7">
    <source>
        <dbReference type="ARBA" id="ARBA00023531"/>
    </source>
</evidence>
<evidence type="ECO:0000256" key="6">
    <source>
        <dbReference type="ARBA" id="ARBA00023239"/>
    </source>
</evidence>
<feature type="binding site" evidence="11">
    <location>
        <begin position="191"/>
        <end position="192"/>
    </location>
    <ligand>
        <name>substrate</name>
    </ligand>
</feature>
<dbReference type="SUPFAM" id="SSF51621">
    <property type="entry name" value="Phosphoenolpyruvate/pyruvate domain"/>
    <property type="match status" value="1"/>
</dbReference>
<reference evidence="13 14" key="1">
    <citation type="submission" date="2016-11" db="EMBL/GenBank/DDBJ databases">
        <title>Draft Genome Sequences of Nine Cyanobacterial Strains from Diverse Habitats.</title>
        <authorList>
            <person name="Zhu T."/>
            <person name="Hou S."/>
            <person name="Lu X."/>
            <person name="Hess W.R."/>
        </authorList>
    </citation>
    <scope>NUCLEOTIDE SEQUENCE [LARGE SCALE GENOMIC DNA]</scope>
    <source>
        <strain evidence="13 14">NIES-593</strain>
    </source>
</reference>
<evidence type="ECO:0000256" key="11">
    <source>
        <dbReference type="PIRSR" id="PIRSR001362-2"/>
    </source>
</evidence>
<keyword evidence="12" id="KW-0479">Metal-binding</keyword>
<feature type="active site" description="Proton acceptor" evidence="10">
    <location>
        <position position="190"/>
    </location>
</feature>
<dbReference type="InterPro" id="IPR018523">
    <property type="entry name" value="Isocitrate_lyase_ph_CS"/>
</dbReference>
<dbReference type="NCBIfam" id="NF011645">
    <property type="entry name" value="PRK15063.1"/>
    <property type="match status" value="1"/>
</dbReference>
<keyword evidence="14" id="KW-1185">Reference proteome</keyword>
<comment type="cofactor">
    <cofactor evidence="12">
        <name>Mg(2+)</name>
        <dbReference type="ChEBI" id="CHEBI:18420"/>
    </cofactor>
    <text evidence="12">Can also use Mn(2+) ion.</text>
</comment>
<feature type="binding site" evidence="11">
    <location>
        <begin position="91"/>
        <end position="93"/>
    </location>
    <ligand>
        <name>substrate</name>
    </ligand>
</feature>
<dbReference type="GO" id="GO:0046872">
    <property type="term" value="F:metal ion binding"/>
    <property type="evidence" value="ECO:0007669"/>
    <property type="project" value="UniProtKB-KW"/>
</dbReference>
<dbReference type="Proteomes" id="UP000186868">
    <property type="component" value="Unassembled WGS sequence"/>
</dbReference>
<comment type="catalytic activity">
    <reaction evidence="7">
        <text>D-threo-isocitrate = glyoxylate + succinate</text>
        <dbReference type="Rhea" id="RHEA:13245"/>
        <dbReference type="ChEBI" id="CHEBI:15562"/>
        <dbReference type="ChEBI" id="CHEBI:30031"/>
        <dbReference type="ChEBI" id="CHEBI:36655"/>
        <dbReference type="EC" id="4.1.3.1"/>
    </reaction>
</comment>